<proteinExistence type="predicted"/>
<comment type="caution">
    <text evidence="1">The sequence shown here is derived from an EMBL/GenBank/DDBJ whole genome shotgun (WGS) entry which is preliminary data.</text>
</comment>
<sequence length="321" mass="35673">MSVKTKQLAIRIAETFFEKERDSAFKVSVFPILGKGFVNEVWIAETLGRRIVIRMNVEDSRASDIYLKEQWCMEQAGLAGIPGPKVLELGCCGETSYMIQTFENGANGLDHSADPASLWFVIGEYAARLHRIPVEGYGENLSDPKRGTFFSPPHPGSDGSWNDYLCYNIESLNDRDPLLELGVITRSQSRQARELFETLAGQAWNFGLNHGDLSLKNILVSDTPGTASPHVVLIDWGSAEVGPVPHVDLMQLMLIQMVEGKPEDNEISAFLKGYGLPDSILEETKKLFVLRSFDKLRWAIDCSAGDVEQFADIARNAFAQV</sequence>
<name>A0ACC6P864_9BACL</name>
<evidence type="ECO:0000313" key="1">
    <source>
        <dbReference type="EMBL" id="MEJ8303124.1"/>
    </source>
</evidence>
<dbReference type="Proteomes" id="UP001380953">
    <property type="component" value="Unassembled WGS sequence"/>
</dbReference>
<protein>
    <submittedName>
        <fullName evidence="1">Phosphotransferase</fullName>
    </submittedName>
</protein>
<keyword evidence="2" id="KW-1185">Reference proteome</keyword>
<dbReference type="EMBL" id="JBBKAR010000014">
    <property type="protein sequence ID" value="MEJ8303124.1"/>
    <property type="molecule type" value="Genomic_DNA"/>
</dbReference>
<evidence type="ECO:0000313" key="2">
    <source>
        <dbReference type="Proteomes" id="UP001380953"/>
    </source>
</evidence>
<reference evidence="1" key="1">
    <citation type="submission" date="2024-03" db="EMBL/GenBank/DDBJ databases">
        <title>Whole genome sequecning of epiphytes from Marcgravia umbellata leaves.</title>
        <authorList>
            <person name="Kumar G."/>
            <person name="Savka M.A."/>
        </authorList>
    </citation>
    <scope>NUCLEOTIDE SEQUENCE</scope>
    <source>
        <strain evidence="1">RIT_BL5</strain>
    </source>
</reference>
<accession>A0ACC6P864</accession>
<gene>
    <name evidence="1" type="ORF">WKI47_04250</name>
</gene>
<organism evidence="1 2">
    <name type="scientific">Saccharibacillus sacchari</name>
    <dbReference type="NCBI Taxonomy" id="456493"/>
    <lineage>
        <taxon>Bacteria</taxon>
        <taxon>Bacillati</taxon>
        <taxon>Bacillota</taxon>
        <taxon>Bacilli</taxon>
        <taxon>Bacillales</taxon>
        <taxon>Paenibacillaceae</taxon>
        <taxon>Saccharibacillus</taxon>
    </lineage>
</organism>